<dbReference type="Proteomes" id="UP000059680">
    <property type="component" value="Chromosome 4"/>
</dbReference>
<organism evidence="2 3">
    <name type="scientific">Oryza sativa subsp. japonica</name>
    <name type="common">Rice</name>
    <dbReference type="NCBI Taxonomy" id="39947"/>
    <lineage>
        <taxon>Eukaryota</taxon>
        <taxon>Viridiplantae</taxon>
        <taxon>Streptophyta</taxon>
        <taxon>Embryophyta</taxon>
        <taxon>Tracheophyta</taxon>
        <taxon>Spermatophyta</taxon>
        <taxon>Magnoliopsida</taxon>
        <taxon>Liliopsida</taxon>
        <taxon>Poales</taxon>
        <taxon>Poaceae</taxon>
        <taxon>BOP clade</taxon>
        <taxon>Oryzoideae</taxon>
        <taxon>Oryzeae</taxon>
        <taxon>Oryzinae</taxon>
        <taxon>Oryza</taxon>
        <taxon>Oryza sativa</taxon>
    </lineage>
</organism>
<keyword evidence="3" id="KW-1185">Reference proteome</keyword>
<dbReference type="AlphaFoldDB" id="A0A0P0WA85"/>
<proteinExistence type="evidence at protein level"/>
<keyword evidence="4" id="KW-1267">Proteomics identification</keyword>
<feature type="compositionally biased region" description="Polar residues" evidence="1">
    <location>
        <begin position="30"/>
        <end position="44"/>
    </location>
</feature>
<feature type="region of interest" description="Disordered" evidence="1">
    <location>
        <begin position="16"/>
        <end position="44"/>
    </location>
</feature>
<dbReference type="KEGG" id="dosa:Os04g0405000"/>
<evidence type="ECO:0000256" key="1">
    <source>
        <dbReference type="SAM" id="MobiDB-lite"/>
    </source>
</evidence>
<reference evidence="2 3" key="2">
    <citation type="journal article" date="2013" name="Plant Cell Physiol.">
        <title>Rice Annotation Project Database (RAP-DB): an integrative and interactive database for rice genomics.</title>
        <authorList>
            <person name="Sakai H."/>
            <person name="Lee S.S."/>
            <person name="Tanaka T."/>
            <person name="Numa H."/>
            <person name="Kim J."/>
            <person name="Kawahara Y."/>
            <person name="Wakimoto H."/>
            <person name="Yang C.C."/>
            <person name="Iwamoto M."/>
            <person name="Abe T."/>
            <person name="Yamada Y."/>
            <person name="Muto A."/>
            <person name="Inokuchi H."/>
            <person name="Ikemura T."/>
            <person name="Matsumoto T."/>
            <person name="Sasaki T."/>
            <person name="Itoh T."/>
        </authorList>
    </citation>
    <scope>NUCLEOTIDE SEQUENCE [LARGE SCALE GENOMIC DNA]</scope>
    <source>
        <strain evidence="3">cv. Nipponbare</strain>
    </source>
</reference>
<feature type="non-terminal residue" evidence="2">
    <location>
        <position position="1"/>
    </location>
</feature>
<gene>
    <name evidence="2" type="ordered locus">Os04g0405000</name>
    <name evidence="2" type="ORF">OSNPB_040405000</name>
</gene>
<evidence type="ECO:0000313" key="2">
    <source>
        <dbReference type="EMBL" id="BAS89071.1"/>
    </source>
</evidence>
<accession>A0A0P0WA85</accession>
<dbReference type="Gramene" id="Os04t0405000-01">
    <property type="protein sequence ID" value="Os04t0405000-01"/>
    <property type="gene ID" value="Os04g0405000"/>
</dbReference>
<name>A0A0P0WA85_ORYSJ</name>
<reference evidence="2 3" key="3">
    <citation type="journal article" date="2013" name="Rice">
        <title>Improvement of the Oryza sativa Nipponbare reference genome using next generation sequence and optical map data.</title>
        <authorList>
            <person name="Kawahara Y."/>
            <person name="de la Bastide M."/>
            <person name="Hamilton J.P."/>
            <person name="Kanamori H."/>
            <person name="McCombie W.R."/>
            <person name="Ouyang S."/>
            <person name="Schwartz D.C."/>
            <person name="Tanaka T."/>
            <person name="Wu J."/>
            <person name="Zhou S."/>
            <person name="Childs K.L."/>
            <person name="Davidson R.M."/>
            <person name="Lin H."/>
            <person name="Quesada-Ocampo L."/>
            <person name="Vaillancourt B."/>
            <person name="Sakai H."/>
            <person name="Lee S.S."/>
            <person name="Kim J."/>
            <person name="Numa H."/>
            <person name="Itoh T."/>
            <person name="Buell C.R."/>
            <person name="Matsumoto T."/>
        </authorList>
    </citation>
    <scope>NUCLEOTIDE SEQUENCE [LARGE SCALE GENOMIC DNA]</scope>
    <source>
        <strain evidence="3">cv. Nipponbare</strain>
    </source>
</reference>
<sequence>SEAILSGQFKPGDTIMVDTDATGKPCLSRLNDQTVQLSDPTPTL</sequence>
<protein>
    <submittedName>
        <fullName evidence="2">Os04g0405000 protein</fullName>
    </submittedName>
</protein>
<evidence type="ECO:0000313" key="3">
    <source>
        <dbReference type="Proteomes" id="UP000059680"/>
    </source>
</evidence>
<reference evidence="3" key="1">
    <citation type="journal article" date="2005" name="Nature">
        <title>The map-based sequence of the rice genome.</title>
        <authorList>
            <consortium name="International rice genome sequencing project (IRGSP)"/>
            <person name="Matsumoto T."/>
            <person name="Wu J."/>
            <person name="Kanamori H."/>
            <person name="Katayose Y."/>
            <person name="Fujisawa M."/>
            <person name="Namiki N."/>
            <person name="Mizuno H."/>
            <person name="Yamamoto K."/>
            <person name="Antonio B.A."/>
            <person name="Baba T."/>
            <person name="Sakata K."/>
            <person name="Nagamura Y."/>
            <person name="Aoki H."/>
            <person name="Arikawa K."/>
            <person name="Arita K."/>
            <person name="Bito T."/>
            <person name="Chiden Y."/>
            <person name="Fujitsuka N."/>
            <person name="Fukunaka R."/>
            <person name="Hamada M."/>
            <person name="Harada C."/>
            <person name="Hayashi A."/>
            <person name="Hijishita S."/>
            <person name="Honda M."/>
            <person name="Hosokawa S."/>
            <person name="Ichikawa Y."/>
            <person name="Idonuma A."/>
            <person name="Iijima M."/>
            <person name="Ikeda M."/>
            <person name="Ikeno M."/>
            <person name="Ito K."/>
            <person name="Ito S."/>
            <person name="Ito T."/>
            <person name="Ito Y."/>
            <person name="Ito Y."/>
            <person name="Iwabuchi A."/>
            <person name="Kamiya K."/>
            <person name="Karasawa W."/>
            <person name="Kurita K."/>
            <person name="Katagiri S."/>
            <person name="Kikuta A."/>
            <person name="Kobayashi H."/>
            <person name="Kobayashi N."/>
            <person name="Machita K."/>
            <person name="Maehara T."/>
            <person name="Masukawa M."/>
            <person name="Mizubayashi T."/>
            <person name="Mukai Y."/>
            <person name="Nagasaki H."/>
            <person name="Nagata Y."/>
            <person name="Naito S."/>
            <person name="Nakashima M."/>
            <person name="Nakama Y."/>
            <person name="Nakamichi Y."/>
            <person name="Nakamura M."/>
            <person name="Meguro A."/>
            <person name="Negishi M."/>
            <person name="Ohta I."/>
            <person name="Ohta T."/>
            <person name="Okamoto M."/>
            <person name="Ono N."/>
            <person name="Saji S."/>
            <person name="Sakaguchi M."/>
            <person name="Sakai K."/>
            <person name="Shibata M."/>
            <person name="Shimokawa T."/>
            <person name="Song J."/>
            <person name="Takazaki Y."/>
            <person name="Terasawa K."/>
            <person name="Tsugane M."/>
            <person name="Tsuji K."/>
            <person name="Ueda S."/>
            <person name="Waki K."/>
            <person name="Yamagata H."/>
            <person name="Yamamoto M."/>
            <person name="Yamamoto S."/>
            <person name="Yamane H."/>
            <person name="Yoshiki S."/>
            <person name="Yoshihara R."/>
            <person name="Yukawa K."/>
            <person name="Zhong H."/>
            <person name="Yano M."/>
            <person name="Yuan Q."/>
            <person name="Ouyang S."/>
            <person name="Liu J."/>
            <person name="Jones K.M."/>
            <person name="Gansberger K."/>
            <person name="Moffat K."/>
            <person name="Hill J."/>
            <person name="Bera J."/>
            <person name="Fadrosh D."/>
            <person name="Jin S."/>
            <person name="Johri S."/>
            <person name="Kim M."/>
            <person name="Overton L."/>
            <person name="Reardon M."/>
            <person name="Tsitrin T."/>
            <person name="Vuong H."/>
            <person name="Weaver B."/>
            <person name="Ciecko A."/>
            <person name="Tallon L."/>
            <person name="Jackson J."/>
            <person name="Pai G."/>
            <person name="Aken S.V."/>
            <person name="Utterback T."/>
            <person name="Reidmuller S."/>
            <person name="Feldblyum T."/>
            <person name="Hsiao J."/>
            <person name="Zismann V."/>
            <person name="Iobst S."/>
            <person name="de Vazeille A.R."/>
            <person name="Buell C.R."/>
            <person name="Ying K."/>
            <person name="Li Y."/>
            <person name="Lu T."/>
            <person name="Huang Y."/>
            <person name="Zhao Q."/>
            <person name="Feng Q."/>
            <person name="Zhang L."/>
            <person name="Zhu J."/>
            <person name="Weng Q."/>
            <person name="Mu J."/>
            <person name="Lu Y."/>
            <person name="Fan D."/>
            <person name="Liu Y."/>
            <person name="Guan J."/>
            <person name="Zhang Y."/>
            <person name="Yu S."/>
            <person name="Liu X."/>
            <person name="Zhang Y."/>
            <person name="Hong G."/>
            <person name="Han B."/>
            <person name="Choisne N."/>
            <person name="Demange N."/>
            <person name="Orjeda G."/>
            <person name="Samain S."/>
            <person name="Cattolico L."/>
            <person name="Pelletier E."/>
            <person name="Couloux A."/>
            <person name="Segurens B."/>
            <person name="Wincker P."/>
            <person name="D'Hont A."/>
            <person name="Scarpelli C."/>
            <person name="Weissenbach J."/>
            <person name="Salanoubat M."/>
            <person name="Quetier F."/>
            <person name="Yu Y."/>
            <person name="Kim H.R."/>
            <person name="Rambo T."/>
            <person name="Currie J."/>
            <person name="Collura K."/>
            <person name="Luo M."/>
            <person name="Yang T."/>
            <person name="Ammiraju J.S.S."/>
            <person name="Engler F."/>
            <person name="Soderlund C."/>
            <person name="Wing R.A."/>
            <person name="Palmer L.E."/>
            <person name="de la Bastide M."/>
            <person name="Spiegel L."/>
            <person name="Nascimento L."/>
            <person name="Zutavern T."/>
            <person name="O'Shaughnessy A."/>
            <person name="Dike S."/>
            <person name="Dedhia N."/>
            <person name="Preston R."/>
            <person name="Balija V."/>
            <person name="McCombie W.R."/>
            <person name="Chow T."/>
            <person name="Chen H."/>
            <person name="Chung M."/>
            <person name="Chen C."/>
            <person name="Shaw J."/>
            <person name="Wu H."/>
            <person name="Hsiao K."/>
            <person name="Chao Y."/>
            <person name="Chu M."/>
            <person name="Cheng C."/>
            <person name="Hour A."/>
            <person name="Lee P."/>
            <person name="Lin S."/>
            <person name="Lin Y."/>
            <person name="Liou J."/>
            <person name="Liu S."/>
            <person name="Hsing Y."/>
            <person name="Raghuvanshi S."/>
            <person name="Mohanty A."/>
            <person name="Bharti A.K."/>
            <person name="Gaur A."/>
            <person name="Gupta V."/>
            <person name="Kumar D."/>
            <person name="Ravi V."/>
            <person name="Vij S."/>
            <person name="Kapur A."/>
            <person name="Khurana P."/>
            <person name="Khurana P."/>
            <person name="Khurana J.P."/>
            <person name="Tyagi A.K."/>
            <person name="Gaikwad K."/>
            <person name="Singh A."/>
            <person name="Dalal V."/>
            <person name="Srivastava S."/>
            <person name="Dixit A."/>
            <person name="Pal A.K."/>
            <person name="Ghazi I.A."/>
            <person name="Yadav M."/>
            <person name="Pandit A."/>
            <person name="Bhargava A."/>
            <person name="Sureshbabu K."/>
            <person name="Batra K."/>
            <person name="Sharma T.R."/>
            <person name="Mohapatra T."/>
            <person name="Singh N.K."/>
            <person name="Messing J."/>
            <person name="Nelson A.B."/>
            <person name="Fuks G."/>
            <person name="Kavchok S."/>
            <person name="Keizer G."/>
            <person name="Linton E."/>
            <person name="Llaca V."/>
            <person name="Song R."/>
            <person name="Tanyolac B."/>
            <person name="Young S."/>
            <person name="Ho-Il K."/>
            <person name="Hahn J.H."/>
            <person name="Sangsakoo G."/>
            <person name="Vanavichit A."/>
            <person name="de Mattos Luiz.A.T."/>
            <person name="Zimmer P.D."/>
            <person name="Malone G."/>
            <person name="Dellagostin O."/>
            <person name="de Oliveira A.C."/>
            <person name="Bevan M."/>
            <person name="Bancroft I."/>
            <person name="Minx P."/>
            <person name="Cordum H."/>
            <person name="Wilson R."/>
            <person name="Cheng Z."/>
            <person name="Jin W."/>
            <person name="Jiang J."/>
            <person name="Leong S.A."/>
            <person name="Iwama H."/>
            <person name="Gojobori T."/>
            <person name="Itoh T."/>
            <person name="Niimura Y."/>
            <person name="Fujii Y."/>
            <person name="Habara T."/>
            <person name="Sakai H."/>
            <person name="Sato Y."/>
            <person name="Wilson G."/>
            <person name="Kumar K."/>
            <person name="McCouch S."/>
            <person name="Juretic N."/>
            <person name="Hoen D."/>
            <person name="Wright S."/>
            <person name="Bruskiewich R."/>
            <person name="Bureau T."/>
            <person name="Miyao A."/>
            <person name="Hirochika H."/>
            <person name="Nishikawa T."/>
            <person name="Kadowaki K."/>
            <person name="Sugiura M."/>
            <person name="Burr B."/>
            <person name="Sasaki T."/>
        </authorList>
    </citation>
    <scope>NUCLEOTIDE SEQUENCE [LARGE SCALE GENOMIC DNA]</scope>
    <source>
        <strain evidence="3">cv. Nipponbare</strain>
    </source>
</reference>
<dbReference type="EMBL" id="AP014960">
    <property type="protein sequence ID" value="BAS89071.1"/>
    <property type="molecule type" value="Genomic_DNA"/>
</dbReference>
<evidence type="ECO:0007829" key="4">
    <source>
        <dbReference type="PeptideAtlas" id="A0A0P0WA85"/>
    </source>
</evidence>